<feature type="region of interest" description="Disordered" evidence="1">
    <location>
        <begin position="71"/>
        <end position="181"/>
    </location>
</feature>
<dbReference type="OrthoDB" id="49570at2759"/>
<name>K0T3I9_THAOC</name>
<dbReference type="OMA" id="YVMAVDS"/>
<evidence type="ECO:0000313" key="3">
    <source>
        <dbReference type="Proteomes" id="UP000266841"/>
    </source>
</evidence>
<feature type="region of interest" description="Disordered" evidence="1">
    <location>
        <begin position="21"/>
        <end position="49"/>
    </location>
</feature>
<sequence>KSSESCKLRHLRFDWKSLERTQSESTQVHTLETGKGRSADPRSTQLADSQRVMVAARGGRMASQQEFTALLNDSPGNRGHGGARVGHHGGRPPPTQQPREKTPLLGKSTTEPLNSGHGRSRSEMVFPSGRAADPNHPLLKAPGAGAGNRSRPPLHAPGLPPPPPASILSPLSFTSPTGESRKVPHRRAASDIPLNVFASDSSSVGSKRITKADLLRNYIPNPRWSKSNSMRKLPSFGTLDDSIRSGISSTGRDDGYGSMSGGVIGDVNTLHSDLPKPRHVRSKSTDVSVTSVTSKMIKSSLFKGVTSEGRIQLQLPKDSFRILMDNELEPGFVYKRKLVDDEDGFFVEFHTVDDNPNGIDEEKRLPPDLYVMAVDSTLYRRMLDEVIAADSMPCGTFYCGHHEDVRHPAGSLWDA</sequence>
<organism evidence="2 3">
    <name type="scientific">Thalassiosira oceanica</name>
    <name type="common">Marine diatom</name>
    <dbReference type="NCBI Taxonomy" id="159749"/>
    <lineage>
        <taxon>Eukaryota</taxon>
        <taxon>Sar</taxon>
        <taxon>Stramenopiles</taxon>
        <taxon>Ochrophyta</taxon>
        <taxon>Bacillariophyta</taxon>
        <taxon>Coscinodiscophyceae</taxon>
        <taxon>Thalassiosirophycidae</taxon>
        <taxon>Thalassiosirales</taxon>
        <taxon>Thalassiosiraceae</taxon>
        <taxon>Thalassiosira</taxon>
    </lineage>
</organism>
<accession>K0T3I9</accession>
<dbReference type="EMBL" id="AGNL01004691">
    <property type="protein sequence ID" value="EJK73208.1"/>
    <property type="molecule type" value="Genomic_DNA"/>
</dbReference>
<proteinExistence type="predicted"/>
<dbReference type="AlphaFoldDB" id="K0T3I9"/>
<evidence type="ECO:0000256" key="1">
    <source>
        <dbReference type="SAM" id="MobiDB-lite"/>
    </source>
</evidence>
<keyword evidence="3" id="KW-1185">Reference proteome</keyword>
<feature type="compositionally biased region" description="Pro residues" evidence="1">
    <location>
        <begin position="154"/>
        <end position="165"/>
    </location>
</feature>
<gene>
    <name evidence="2" type="ORF">THAOC_05178</name>
</gene>
<protein>
    <submittedName>
        <fullName evidence="2">Uncharacterized protein</fullName>
    </submittedName>
</protein>
<feature type="non-terminal residue" evidence="2">
    <location>
        <position position="1"/>
    </location>
</feature>
<evidence type="ECO:0000313" key="2">
    <source>
        <dbReference type="EMBL" id="EJK73208.1"/>
    </source>
</evidence>
<dbReference type="Proteomes" id="UP000266841">
    <property type="component" value="Unassembled WGS sequence"/>
</dbReference>
<comment type="caution">
    <text evidence="2">The sequence shown here is derived from an EMBL/GenBank/DDBJ whole genome shotgun (WGS) entry which is preliminary data.</text>
</comment>
<dbReference type="eggNOG" id="ENOG502QYBT">
    <property type="taxonomic scope" value="Eukaryota"/>
</dbReference>
<reference evidence="2 3" key="1">
    <citation type="journal article" date="2012" name="Genome Biol.">
        <title>Genome and low-iron response of an oceanic diatom adapted to chronic iron limitation.</title>
        <authorList>
            <person name="Lommer M."/>
            <person name="Specht M."/>
            <person name="Roy A.S."/>
            <person name="Kraemer L."/>
            <person name="Andreson R."/>
            <person name="Gutowska M.A."/>
            <person name="Wolf J."/>
            <person name="Bergner S.V."/>
            <person name="Schilhabel M.B."/>
            <person name="Klostermeier U.C."/>
            <person name="Beiko R.G."/>
            <person name="Rosenstiel P."/>
            <person name="Hippler M."/>
            <person name="Laroche J."/>
        </authorList>
    </citation>
    <scope>NUCLEOTIDE SEQUENCE [LARGE SCALE GENOMIC DNA]</scope>
    <source>
        <strain evidence="2 3">CCMP1005</strain>
    </source>
</reference>